<sequence>MGVFFAGRLWISPATMSVVDDTAMANQNLSVGNVLVLIGRSSGGEPNKALRFGSPQQAIATLRDGELLEAVKRAFDPSAQTNGPSLVIAVRVNPAVQSGLSLLDASNNPVISLKSTDYGLYTNQIKVKVESGSTAGKKVTTQFGNAYYTADNISRSAFRVQYTGAAATAVMDVTNSQITLQAPTGTTVATIDLDSFPSVEQVVDRINSVTGFTASVEDGNGQKPALNGLDTVTAQDVKTAPYVATAHLQAIVDWLNGTSEGFVTATRAVNAGTVPANIPFTYMTGGSDGIVTNSEWGDAYATLQTVDAQWVVPVSSDPSIHAMNDTHCAFMSNVARMERRGIVGMASGSTDDQALAAAKALNSDRTSLIHLGFYDYNPAGKLVLFPPYIAAALVAGAFSGVNPGTPLTNKTVKVRGLERDLRNPTDTDVLIEGGVLCLENTPNGYKVVKSITTWLANDNYNRVEVSVGAAADFVARNVRDAVDILRGEKASPISMSRAVSITESTLRELARPEPQGPGVIVGDEASPAYRNIKAELEGDVLRIEFECSPVLPINYIPITIFAVPYSGTATAA</sequence>
<dbReference type="GO" id="GO:0098027">
    <property type="term" value="C:virus tail, sheath"/>
    <property type="evidence" value="ECO:0007669"/>
    <property type="project" value="UniProtKB-KW"/>
</dbReference>
<evidence type="ECO:0000256" key="7">
    <source>
        <dbReference type="ARBA" id="ARBA00023296"/>
    </source>
</evidence>
<evidence type="ECO:0000313" key="10">
    <source>
        <dbReference type="Proteomes" id="UP000228765"/>
    </source>
</evidence>
<dbReference type="GO" id="GO:0099000">
    <property type="term" value="P:symbiont genome ejection through host cell envelope, contractile tail mechanism"/>
    <property type="evidence" value="ECO:0007669"/>
    <property type="project" value="UniProtKB-KW"/>
</dbReference>
<evidence type="ECO:0000259" key="8">
    <source>
        <dbReference type="Pfam" id="PF04984"/>
    </source>
</evidence>
<feature type="domain" description="Tail sheath protein subtilisin-like" evidence="8">
    <location>
        <begin position="291"/>
        <end position="453"/>
    </location>
</feature>
<keyword evidence="4" id="KW-1242">Viral contractile tail ejection system</keyword>
<organism evidence="9 10">
    <name type="scientific">Bordetella phage vB_BbrM_PHB04</name>
    <dbReference type="NCBI Taxonomy" id="2029657"/>
    <lineage>
        <taxon>Viruses</taxon>
        <taxon>Duplodnaviria</taxon>
        <taxon>Heunggongvirae</taxon>
        <taxon>Uroviricota</taxon>
        <taxon>Caudoviricetes</taxon>
        <taxon>Phabquatrovirus</taxon>
        <taxon>Phabquatrovirus PHB04</taxon>
    </lineage>
</organism>
<keyword evidence="7" id="KW-1160">Virus entry into host cell</keyword>
<accession>A0A291L9V9</accession>
<evidence type="ECO:0000256" key="3">
    <source>
        <dbReference type="ARBA" id="ARBA00022732"/>
    </source>
</evidence>
<reference evidence="9 10" key="1">
    <citation type="submission" date="2017-08" db="EMBL/GenBank/DDBJ databases">
        <title>Complete genome sequence of a novel bacteriophage infecting Bordetella bronchiseptica.</title>
        <authorList>
            <person name="Chen Y."/>
            <person name="Song J."/>
            <person name="Wu B."/>
        </authorList>
    </citation>
    <scope>NUCLEOTIDE SEQUENCE [LARGE SCALE GENOMIC DNA]</scope>
</reference>
<evidence type="ECO:0000256" key="5">
    <source>
        <dbReference type="ARBA" id="ARBA00023003"/>
    </source>
</evidence>
<dbReference type="RefSeq" id="YP_009792678.1">
    <property type="nucleotide sequence ID" value="NC_047861.1"/>
</dbReference>
<proteinExistence type="inferred from homology"/>
<evidence type="ECO:0000256" key="1">
    <source>
        <dbReference type="ARBA" id="ARBA00008005"/>
    </source>
</evidence>
<dbReference type="KEGG" id="vg:54982886"/>
<evidence type="ECO:0000256" key="4">
    <source>
        <dbReference type="ARBA" id="ARBA00022766"/>
    </source>
</evidence>
<comment type="similarity">
    <text evidence="1">Belongs to the myoviridae tail sheath protein family.</text>
</comment>
<keyword evidence="10" id="KW-1185">Reference proteome</keyword>
<evidence type="ECO:0000256" key="6">
    <source>
        <dbReference type="ARBA" id="ARBA00023009"/>
    </source>
</evidence>
<keyword evidence="5" id="KW-0946">Virion</keyword>
<keyword evidence="6" id="KW-1171">Viral genome ejection through host cell envelope</keyword>
<dbReference type="InterPro" id="IPR035089">
    <property type="entry name" value="Phage_sheath_subtilisin"/>
</dbReference>
<keyword evidence="5" id="KW-1229">Viral tail sheath protein</keyword>
<dbReference type="Proteomes" id="UP000228765">
    <property type="component" value="Segment"/>
</dbReference>
<keyword evidence="3" id="KW-1227">Viral tail protein</keyword>
<dbReference type="Pfam" id="PF04984">
    <property type="entry name" value="Phage_sheath_1"/>
    <property type="match status" value="1"/>
</dbReference>
<dbReference type="GeneID" id="54982886"/>
<dbReference type="EMBL" id="MF663786">
    <property type="protein sequence ID" value="ATI15630.1"/>
    <property type="molecule type" value="Genomic_DNA"/>
</dbReference>
<name>A0A291L9V9_9CAUD</name>
<protein>
    <submittedName>
        <fullName evidence="9">Major tail sheath</fullName>
    </submittedName>
</protein>
<evidence type="ECO:0000313" key="9">
    <source>
        <dbReference type="EMBL" id="ATI15630.1"/>
    </source>
</evidence>
<keyword evidence="2" id="KW-1162">Viral penetration into host cytoplasm</keyword>
<evidence type="ECO:0000256" key="2">
    <source>
        <dbReference type="ARBA" id="ARBA00022595"/>
    </source>
</evidence>